<evidence type="ECO:0000259" key="3">
    <source>
        <dbReference type="Pfam" id="PF14383"/>
    </source>
</evidence>
<feature type="compositionally biased region" description="Low complexity" evidence="1">
    <location>
        <begin position="87"/>
        <end position="104"/>
    </location>
</feature>
<feature type="compositionally biased region" description="Polar residues" evidence="1">
    <location>
        <begin position="289"/>
        <end position="300"/>
    </location>
</feature>
<comment type="caution">
    <text evidence="4">The sequence shown here is derived from an EMBL/GenBank/DDBJ whole genome shotgun (WGS) entry which is preliminary data.</text>
</comment>
<dbReference type="PANTHER" id="PTHR31680:SF4">
    <property type="entry name" value="LONGIFOLIA PROTEIN"/>
    <property type="match status" value="1"/>
</dbReference>
<feature type="compositionally biased region" description="Basic and acidic residues" evidence="1">
    <location>
        <begin position="827"/>
        <end position="837"/>
    </location>
</feature>
<evidence type="ECO:0008006" key="6">
    <source>
        <dbReference type="Google" id="ProtNLM"/>
    </source>
</evidence>
<evidence type="ECO:0000313" key="5">
    <source>
        <dbReference type="Proteomes" id="UP001497480"/>
    </source>
</evidence>
<proteinExistence type="predicted"/>
<feature type="compositionally biased region" description="Basic and acidic residues" evidence="1">
    <location>
        <begin position="53"/>
        <end position="64"/>
    </location>
</feature>
<sequence length="1094" mass="121446">MAAKFLHSSADDNTDLQKQIGCMTGIFQLFDRHHIVTPLLISHKRLSPGNSHFNHDNLERESNGIRHRQKGPDISLNKGVSEKQRVSTESSRVSFSSSGSSSMSSLDFKAQVDAHYDQINFPEPAMRDTIMNQRSTSPHLGRQSLDLRDVVKDSMYKETRGLSSRTTAKEEAAICVMKHRDSPRPLQLYKSDGYDRVGIDGKQSAPIDVKDSLRVLAKLREAPRHYGEAIEPSRLSSYEVKDGGNWYSISKDAPRFSYDGREMSRLSFETRETIKCQPKLPELPRLSLDSRQGSWSTYNPDSKKHSHLRNSSTGNSTSDESLSSLQQSSATQSRPPSVVAKLMGLEALPESYLANESQSNLSESGSTRGNGQFSGSSKDGFIRPLQISNSPKSSLKDLNSPLTKNPDVVVKPISRFPIEPAPWKQQDGNRSSKKPNSKALKAPAKTPDSFPSVYSEIEKRLKDLEFKQSGRDLRALKQILEAMQVKGLLETRKEEQASNIAGSQREYESKPLSLIQNSRSTKQQNSHVNNLVLNTIRGSDSARTFESPIVIMKPAKLIEKTRTSASSVIPVVGLSDHRLQSGCNVHVNNKKGTASGPIAKDQSPKTTRRDASTSSGAKKASSSSKTTKSTQSLPRSQQFPGSVKNSGSVSPRMQQTKLELEKRLRPPTPPSDSNKPRRQYVKQATELVSRGRKLRQKVPNKQHSDDQLSEISNESRSLSCQGDEMSQKSDSIADNLNIDVEVTSSLRSSRIINQSPSLKASEQLVSGSMHKKSTLRLDEDESIAELATDGQDHPSPVSVLDGSEYTDDVPSPVKRISNAPKVAGNAEESKETNHRDQWSPADSFSFDSTGTGEINCKKLQSIDHLVQKLRRLNSSHDESRIDYIASLCENSNPDHRYISEILLASGLLLRDLSSELLTFQNHSSSHPINPELFLVLEQTKASSLLSKQEICPGKVAYTKLNSEKFHRRLIFDAVNEILGAKLCSCPEPWLKTNGLSKKTPSAQKLLKELCFEIEKMQAKKQEMGIEDEGDGLISMLWEDVMHGSESWTNLYSEIPLVVLDVERLIFKDLVDEIVIGEAGNLRNKSSSCRKLFGK</sequence>
<evidence type="ECO:0000256" key="1">
    <source>
        <dbReference type="SAM" id="MobiDB-lite"/>
    </source>
</evidence>
<name>A0AAV1WCX0_LUPLU</name>
<feature type="compositionally biased region" description="Low complexity" evidence="1">
    <location>
        <begin position="612"/>
        <end position="632"/>
    </location>
</feature>
<feature type="compositionally biased region" description="Low complexity" evidence="1">
    <location>
        <begin position="311"/>
        <end position="333"/>
    </location>
</feature>
<dbReference type="PANTHER" id="PTHR31680">
    <property type="entry name" value="LONGIFOLIA PROTEIN"/>
    <property type="match status" value="1"/>
</dbReference>
<dbReference type="Pfam" id="PF14309">
    <property type="entry name" value="DUF4378"/>
    <property type="match status" value="1"/>
</dbReference>
<organism evidence="4 5">
    <name type="scientific">Lupinus luteus</name>
    <name type="common">European yellow lupine</name>
    <dbReference type="NCBI Taxonomy" id="3873"/>
    <lineage>
        <taxon>Eukaryota</taxon>
        <taxon>Viridiplantae</taxon>
        <taxon>Streptophyta</taxon>
        <taxon>Embryophyta</taxon>
        <taxon>Tracheophyta</taxon>
        <taxon>Spermatophyta</taxon>
        <taxon>Magnoliopsida</taxon>
        <taxon>eudicotyledons</taxon>
        <taxon>Gunneridae</taxon>
        <taxon>Pentapetalae</taxon>
        <taxon>rosids</taxon>
        <taxon>fabids</taxon>
        <taxon>Fabales</taxon>
        <taxon>Fabaceae</taxon>
        <taxon>Papilionoideae</taxon>
        <taxon>50 kb inversion clade</taxon>
        <taxon>genistoids sensu lato</taxon>
        <taxon>core genistoids</taxon>
        <taxon>Genisteae</taxon>
        <taxon>Lupinus</taxon>
    </lineage>
</organism>
<dbReference type="InterPro" id="IPR032795">
    <property type="entry name" value="DUF3741-assoc"/>
</dbReference>
<accession>A0AAV1WCX0</accession>
<feature type="region of interest" description="Disordered" evidence="1">
    <location>
        <begin position="354"/>
        <end position="407"/>
    </location>
</feature>
<evidence type="ECO:0000259" key="2">
    <source>
        <dbReference type="Pfam" id="PF14309"/>
    </source>
</evidence>
<feature type="compositionally biased region" description="Polar residues" evidence="1">
    <location>
        <begin position="354"/>
        <end position="377"/>
    </location>
</feature>
<feature type="compositionally biased region" description="Polar residues" evidence="1">
    <location>
        <begin position="386"/>
        <end position="403"/>
    </location>
</feature>
<dbReference type="InterPro" id="IPR025486">
    <property type="entry name" value="DUF4378"/>
</dbReference>
<protein>
    <recommendedName>
        <fullName evidence="6">DUF4378 domain-containing protein</fullName>
    </recommendedName>
</protein>
<feature type="region of interest" description="Disordered" evidence="1">
    <location>
        <begin position="419"/>
        <end position="451"/>
    </location>
</feature>
<keyword evidence="5" id="KW-1185">Reference proteome</keyword>
<dbReference type="Pfam" id="PF14383">
    <property type="entry name" value="VARLMGL"/>
    <property type="match status" value="1"/>
</dbReference>
<feature type="compositionally biased region" description="Polar residues" evidence="1">
    <location>
        <begin position="633"/>
        <end position="657"/>
    </location>
</feature>
<dbReference type="Proteomes" id="UP001497480">
    <property type="component" value="Unassembled WGS sequence"/>
</dbReference>
<feature type="compositionally biased region" description="Polar residues" evidence="1">
    <location>
        <begin position="709"/>
        <end position="720"/>
    </location>
</feature>
<feature type="domain" description="DUF3741" evidence="3">
    <location>
        <begin position="329"/>
        <end position="352"/>
    </location>
</feature>
<gene>
    <name evidence="4" type="ORF">LLUT_LOCUS8236</name>
</gene>
<reference evidence="4 5" key="1">
    <citation type="submission" date="2024-03" db="EMBL/GenBank/DDBJ databases">
        <authorList>
            <person name="Martinez-Hernandez J."/>
        </authorList>
    </citation>
    <scope>NUCLEOTIDE SEQUENCE [LARGE SCALE GENOMIC DNA]</scope>
</reference>
<feature type="compositionally biased region" description="Basic residues" evidence="1">
    <location>
        <begin position="690"/>
        <end position="700"/>
    </location>
</feature>
<dbReference type="AlphaFoldDB" id="A0AAV1WCX0"/>
<dbReference type="GO" id="GO:0051513">
    <property type="term" value="P:regulation of monopolar cell growth"/>
    <property type="evidence" value="ECO:0007669"/>
    <property type="project" value="InterPro"/>
</dbReference>
<feature type="region of interest" description="Disordered" evidence="1">
    <location>
        <begin position="46"/>
        <end position="104"/>
    </location>
</feature>
<dbReference type="InterPro" id="IPR033334">
    <property type="entry name" value="LNG1/2"/>
</dbReference>
<feature type="region of interest" description="Disordered" evidence="1">
    <location>
        <begin position="584"/>
        <end position="732"/>
    </location>
</feature>
<evidence type="ECO:0000313" key="4">
    <source>
        <dbReference type="EMBL" id="CAL0307176.1"/>
    </source>
</evidence>
<feature type="region of interest" description="Disordered" evidence="1">
    <location>
        <begin position="280"/>
        <end position="337"/>
    </location>
</feature>
<feature type="domain" description="DUF4378" evidence="2">
    <location>
        <begin position="894"/>
        <end position="1072"/>
    </location>
</feature>
<dbReference type="EMBL" id="CAXHTB010000005">
    <property type="protein sequence ID" value="CAL0307176.1"/>
    <property type="molecule type" value="Genomic_DNA"/>
</dbReference>
<feature type="region of interest" description="Disordered" evidence="1">
    <location>
        <begin position="787"/>
        <end position="844"/>
    </location>
</feature>